<proteinExistence type="predicted"/>
<name>A0A9X2RQV9_9ACTN</name>
<dbReference type="Proteomes" id="UP001142374">
    <property type="component" value="Unassembled WGS sequence"/>
</dbReference>
<reference evidence="1" key="1">
    <citation type="submission" date="2022-06" db="EMBL/GenBank/DDBJ databases">
        <title>WGS of actinobacteria.</title>
        <authorList>
            <person name="Thawai C."/>
        </authorList>
    </citation>
    <scope>NUCLEOTIDE SEQUENCE</scope>
    <source>
        <strain evidence="1">AA8</strain>
    </source>
</reference>
<evidence type="ECO:0000313" key="2">
    <source>
        <dbReference type="Proteomes" id="UP001142374"/>
    </source>
</evidence>
<dbReference type="EMBL" id="JANIID010000025">
    <property type="protein sequence ID" value="MCQ8772861.1"/>
    <property type="molecule type" value="Genomic_DNA"/>
</dbReference>
<evidence type="ECO:0000313" key="1">
    <source>
        <dbReference type="EMBL" id="MCQ8772861.1"/>
    </source>
</evidence>
<accession>A0A9X2RQV9</accession>
<dbReference type="RefSeq" id="WP_240976405.1">
    <property type="nucleotide sequence ID" value="NZ_JAATER010000131.1"/>
</dbReference>
<dbReference type="AlphaFoldDB" id="A0A9X2RQV9"/>
<keyword evidence="2" id="KW-1185">Reference proteome</keyword>
<sequence length="176" mass="19672">MPNSYTALWTNDLCRELERSGYAGRRLTMLFGGPHQSLPSFQRAGVQPGDTIYPVRAFRTRLHVLGAMEVSRIIPYEHAGSELHDDDYTKLLDWRPLKAGCVTEVLLGPPGSPLTFSTVVPADVLERLTFTSRRGERKLKHVDEGRLMRSASLQGIYRLAADSAAELRGVVLEHNQ</sequence>
<organism evidence="1 2">
    <name type="scientific">Streptomyces telluris</name>
    <dbReference type="NCBI Taxonomy" id="2720021"/>
    <lineage>
        <taxon>Bacteria</taxon>
        <taxon>Bacillati</taxon>
        <taxon>Actinomycetota</taxon>
        <taxon>Actinomycetes</taxon>
        <taxon>Kitasatosporales</taxon>
        <taxon>Streptomycetaceae</taxon>
        <taxon>Streptomyces</taxon>
    </lineage>
</organism>
<comment type="caution">
    <text evidence="1">The sequence shown here is derived from an EMBL/GenBank/DDBJ whole genome shotgun (WGS) entry which is preliminary data.</text>
</comment>
<protein>
    <submittedName>
        <fullName evidence="1">Uncharacterized protein</fullName>
    </submittedName>
</protein>
<gene>
    <name evidence="1" type="ORF">NQU55_24265</name>
</gene>